<dbReference type="PANTHER" id="PTHR30349:SF64">
    <property type="entry name" value="PROPHAGE INTEGRASE INTD-RELATED"/>
    <property type="match status" value="1"/>
</dbReference>
<reference evidence="3" key="2">
    <citation type="submission" date="2020-01" db="EMBL/GenBank/DDBJ databases">
        <authorList>
            <person name="Campanaro S."/>
        </authorList>
    </citation>
    <scope>NUCLEOTIDE SEQUENCE</scope>
    <source>
        <strain evidence="3">AS06rmzACSIP_7</strain>
    </source>
</reference>
<dbReference type="EMBL" id="JAAYEE010000098">
    <property type="protein sequence ID" value="NLW35002.1"/>
    <property type="molecule type" value="Genomic_DNA"/>
</dbReference>
<dbReference type="CDD" id="cd00796">
    <property type="entry name" value="INT_Rci_Hp1_C"/>
    <property type="match status" value="1"/>
</dbReference>
<dbReference type="Gene3D" id="1.10.443.10">
    <property type="entry name" value="Intergrase catalytic core"/>
    <property type="match status" value="1"/>
</dbReference>
<evidence type="ECO:0000256" key="1">
    <source>
        <dbReference type="ARBA" id="ARBA00023172"/>
    </source>
</evidence>
<dbReference type="InterPro" id="IPR002104">
    <property type="entry name" value="Integrase_catalytic"/>
</dbReference>
<evidence type="ECO:0000259" key="2">
    <source>
        <dbReference type="PROSITE" id="PS51898"/>
    </source>
</evidence>
<dbReference type="Proteomes" id="UP000777265">
    <property type="component" value="Unassembled WGS sequence"/>
</dbReference>
<reference evidence="3" key="1">
    <citation type="journal article" date="2020" name="Biotechnol. Biofuels">
        <title>New insights from the biogas microbiome by comprehensive genome-resolved metagenomics of nearly 1600 species originating from multiple anaerobic digesters.</title>
        <authorList>
            <person name="Campanaro S."/>
            <person name="Treu L."/>
            <person name="Rodriguez-R L.M."/>
            <person name="Kovalovszki A."/>
            <person name="Ziels R.M."/>
            <person name="Maus I."/>
            <person name="Zhu X."/>
            <person name="Kougias P.G."/>
            <person name="Basile A."/>
            <person name="Luo G."/>
            <person name="Schluter A."/>
            <person name="Konstantinidis K.T."/>
            <person name="Angelidaki I."/>
        </authorList>
    </citation>
    <scope>NUCLEOTIDE SEQUENCE</scope>
    <source>
        <strain evidence="3">AS06rmzACSIP_7</strain>
    </source>
</reference>
<dbReference type="InterPro" id="IPR011010">
    <property type="entry name" value="DNA_brk_join_enz"/>
</dbReference>
<proteinExistence type="predicted"/>
<dbReference type="InterPro" id="IPR050090">
    <property type="entry name" value="Tyrosine_recombinase_XerCD"/>
</dbReference>
<gene>
    <name evidence="3" type="ORF">GXY80_05900</name>
</gene>
<name>A0A971M482_9BACT</name>
<dbReference type="PANTHER" id="PTHR30349">
    <property type="entry name" value="PHAGE INTEGRASE-RELATED"/>
    <property type="match status" value="1"/>
</dbReference>
<dbReference type="GO" id="GO:0015074">
    <property type="term" value="P:DNA integration"/>
    <property type="evidence" value="ECO:0007669"/>
    <property type="project" value="InterPro"/>
</dbReference>
<evidence type="ECO:0000313" key="3">
    <source>
        <dbReference type="EMBL" id="NLW35002.1"/>
    </source>
</evidence>
<dbReference type="SUPFAM" id="SSF56349">
    <property type="entry name" value="DNA breaking-rejoining enzymes"/>
    <property type="match status" value="1"/>
</dbReference>
<dbReference type="GO" id="GO:0003677">
    <property type="term" value="F:DNA binding"/>
    <property type="evidence" value="ECO:0007669"/>
    <property type="project" value="InterPro"/>
</dbReference>
<dbReference type="GO" id="GO:0006310">
    <property type="term" value="P:DNA recombination"/>
    <property type="evidence" value="ECO:0007669"/>
    <property type="project" value="UniProtKB-KW"/>
</dbReference>
<organism evidence="3 4">
    <name type="scientific">Syntrophorhabdus aromaticivorans</name>
    <dbReference type="NCBI Taxonomy" id="328301"/>
    <lineage>
        <taxon>Bacteria</taxon>
        <taxon>Pseudomonadati</taxon>
        <taxon>Thermodesulfobacteriota</taxon>
        <taxon>Syntrophorhabdia</taxon>
        <taxon>Syntrophorhabdales</taxon>
        <taxon>Syntrophorhabdaceae</taxon>
        <taxon>Syntrophorhabdus</taxon>
    </lineage>
</organism>
<dbReference type="InterPro" id="IPR013762">
    <property type="entry name" value="Integrase-like_cat_sf"/>
</dbReference>
<comment type="caution">
    <text evidence="3">The sequence shown here is derived from an EMBL/GenBank/DDBJ whole genome shotgun (WGS) entry which is preliminary data.</text>
</comment>
<feature type="domain" description="Tyr recombinase" evidence="2">
    <location>
        <begin position="1"/>
        <end position="164"/>
    </location>
</feature>
<dbReference type="PROSITE" id="PS51898">
    <property type="entry name" value="TYR_RECOMBINASE"/>
    <property type="match status" value="1"/>
</dbReference>
<dbReference type="AlphaFoldDB" id="A0A971M482"/>
<keyword evidence="1" id="KW-0233">DNA recombination</keyword>
<evidence type="ECO:0000313" key="4">
    <source>
        <dbReference type="Proteomes" id="UP000777265"/>
    </source>
</evidence>
<dbReference type="Pfam" id="PF00589">
    <property type="entry name" value="Phage_integrase"/>
    <property type="match status" value="1"/>
</dbReference>
<sequence length="179" mass="20875">MPLSTEGQRDYLTVVSLTLARVREINNLRWEDVHFTENYFILRTRKAKNSDVTERKIPMTTKVREVLERRAPKEEDKEKPEYVFVNPRTKTRYDYRDKFLPALCEKAEAKPFMYHALRHYGASKLSNAGVPLTDIQEILGHQRATTTDIYLQSIRNSLNASISKFGRKLIPPPKIPPRS</sequence>
<protein>
    <submittedName>
        <fullName evidence="3">Site-specific integrase</fullName>
    </submittedName>
</protein>
<accession>A0A971M482</accession>